<name>V5B8K8_9GAMM</name>
<dbReference type="Proteomes" id="UP000017842">
    <property type="component" value="Unassembled WGS sequence"/>
</dbReference>
<proteinExistence type="predicted"/>
<dbReference type="RefSeq" id="WP_023496000.1">
    <property type="nucleotide sequence ID" value="NZ_AYLO01000122.1"/>
</dbReference>
<keyword evidence="2" id="KW-1185">Reference proteome</keyword>
<gene>
    <name evidence="1" type="ORF">MGMO_131c00020</name>
</gene>
<evidence type="ECO:0000313" key="2">
    <source>
        <dbReference type="Proteomes" id="UP000017842"/>
    </source>
</evidence>
<reference evidence="1 2" key="1">
    <citation type="journal article" date="2013" name="Genome Announc.">
        <title>Draft Genome Sequence of the Methanotrophic Gammaproteobacterium Methyloglobulus morosus DSM 22980 Strain KoM1.</title>
        <authorList>
            <person name="Poehlein A."/>
            <person name="Deutzmann J.S."/>
            <person name="Daniel R."/>
            <person name="Simeonova D.D."/>
        </authorList>
    </citation>
    <scope>NUCLEOTIDE SEQUENCE [LARGE SCALE GENOMIC DNA]</scope>
    <source>
        <strain evidence="1 2">KoM1</strain>
    </source>
</reference>
<protein>
    <submittedName>
        <fullName evidence="1">Uncharacterized protein</fullName>
    </submittedName>
</protein>
<evidence type="ECO:0000313" key="1">
    <source>
        <dbReference type="EMBL" id="ESS69560.1"/>
    </source>
</evidence>
<organism evidence="1 2">
    <name type="scientific">Methyloglobulus morosus KoM1</name>
    <dbReference type="NCBI Taxonomy" id="1116472"/>
    <lineage>
        <taxon>Bacteria</taxon>
        <taxon>Pseudomonadati</taxon>
        <taxon>Pseudomonadota</taxon>
        <taxon>Gammaproteobacteria</taxon>
        <taxon>Methylococcales</taxon>
        <taxon>Methylococcaceae</taxon>
        <taxon>Methyloglobulus</taxon>
    </lineage>
</organism>
<dbReference type="EMBL" id="AYLO01000122">
    <property type="protein sequence ID" value="ESS69560.1"/>
    <property type="molecule type" value="Genomic_DNA"/>
</dbReference>
<comment type="caution">
    <text evidence="1">The sequence shown here is derived from an EMBL/GenBank/DDBJ whole genome shotgun (WGS) entry which is preliminary data.</text>
</comment>
<accession>V5B8K8</accession>
<sequence>MVLEYRLRNKLTWPKACCIWGVLFIVPLLDSKLVRKGMILSLIPTVVQLFVVFPHAGNGTAGLELDIHPIVCAVCQLGMGCHYGNDHKIRQVNTPSTFMAISSPQWPAESVMSAMDLEI</sequence>
<dbReference type="AlphaFoldDB" id="V5B8K8"/>
<dbReference type="OrthoDB" id="5704345at2"/>